<dbReference type="InterPro" id="IPR001138">
    <property type="entry name" value="Zn2Cys6_DnaBD"/>
</dbReference>
<dbReference type="InterPro" id="IPR036864">
    <property type="entry name" value="Zn2-C6_fun-type_DNA-bd_sf"/>
</dbReference>
<reference evidence="4" key="1">
    <citation type="submission" date="2019-04" db="EMBL/GenBank/DDBJ databases">
        <authorList>
            <person name="Melise S."/>
            <person name="Noan J."/>
            <person name="Okalmin O."/>
        </authorList>
    </citation>
    <scope>NUCLEOTIDE SEQUENCE</scope>
    <source>
        <strain evidence="4">FN9</strain>
    </source>
</reference>
<organism evidence="4">
    <name type="scientific">Gibberella zeae</name>
    <name type="common">Wheat head blight fungus</name>
    <name type="synonym">Fusarium graminearum</name>
    <dbReference type="NCBI Taxonomy" id="5518"/>
    <lineage>
        <taxon>Eukaryota</taxon>
        <taxon>Fungi</taxon>
        <taxon>Dikarya</taxon>
        <taxon>Ascomycota</taxon>
        <taxon>Pezizomycotina</taxon>
        <taxon>Sordariomycetes</taxon>
        <taxon>Hypocreomycetidae</taxon>
        <taxon>Hypocreales</taxon>
        <taxon>Nectriaceae</taxon>
        <taxon>Fusarium</taxon>
    </lineage>
</organism>
<dbReference type="PANTHER" id="PTHR47785:SF5">
    <property type="entry name" value="ZN(II)2CYS6 TRANSCRIPTION FACTOR (EUROFUNG)"/>
    <property type="match status" value="1"/>
</dbReference>
<dbReference type="AlphaFoldDB" id="A0A4E9E5S2"/>
<sequence length="627" mass="70301">MPTQETAQSTRVWHRKRRHIDRQRPDVTYSRKRAIAACRICRVKKVKCNNVRPVCGSCMASQSTCVYEGAEEDHSSFDPASIAILDRLNQVLESVEELPGIIKTMNDIASQSKPPTPRGDSFSYGQELSSDDLTTPPAIMSVESVLGWPILAGCIPPNHILEALSDAKTDLEYGASLSSEVDEKEMPRLVRHFLAHVHPVNPILDVDTVYSHSLRISETGIGWDGASCIVLIACALGCLGKPYDTTVTTPLDTSTAKSSLESQGEDLVRAKAYFNLARQRLGLVDQGLIAAQCHFFAGVYYMFTLAPLRAWSQFEHAANIFHVYWRYQSRGDSRQLHSRRLAQSCYWSCLKSQVELGLDLHLPQSVLKNLYDAGSELPMPPELPCPDTSTPPQTSAIFPAPGDSYSSSAGDLGRVQEESWYFYLTEITLRRFNNRAFNLLYRDGRGWGTTSSLSIASLISAVSHIEDQLDNWAKTMPLMAQISMGAPPTNKLALLLYARILELKCLMYRPFLYHATHTTTSERDQAEISHFVEKGLSCHFLTVTCGYLHYRNHVTYQHLRASTAAAVCIMAIVKSGRVRAVHQRDWHDDIKRLTERIRYWQNETATAERCADVLEAVMLSIDQPQKI</sequence>
<dbReference type="PROSITE" id="PS00463">
    <property type="entry name" value="ZN2_CY6_FUNGAL_1"/>
    <property type="match status" value="1"/>
</dbReference>
<dbReference type="Pfam" id="PF00172">
    <property type="entry name" value="Zn_clus"/>
    <property type="match status" value="1"/>
</dbReference>
<dbReference type="Gene3D" id="4.10.240.10">
    <property type="entry name" value="Zn(2)-C6 fungal-type DNA-binding domain"/>
    <property type="match status" value="1"/>
</dbReference>
<feature type="region of interest" description="Disordered" evidence="2">
    <location>
        <begin position="107"/>
        <end position="129"/>
    </location>
</feature>
<dbReference type="GO" id="GO:0008270">
    <property type="term" value="F:zinc ion binding"/>
    <property type="evidence" value="ECO:0007669"/>
    <property type="project" value="InterPro"/>
</dbReference>
<dbReference type="SUPFAM" id="SSF57701">
    <property type="entry name" value="Zn2/Cys6 DNA-binding domain"/>
    <property type="match status" value="1"/>
</dbReference>
<dbReference type="CDD" id="cd00067">
    <property type="entry name" value="GAL4"/>
    <property type="match status" value="1"/>
</dbReference>
<evidence type="ECO:0000313" key="4">
    <source>
        <dbReference type="EMBL" id="VIO54181.1"/>
    </source>
</evidence>
<evidence type="ECO:0000256" key="1">
    <source>
        <dbReference type="ARBA" id="ARBA00023242"/>
    </source>
</evidence>
<dbReference type="InterPro" id="IPR053181">
    <property type="entry name" value="EcdB-like_regulator"/>
</dbReference>
<keyword evidence="1" id="KW-0539">Nucleus</keyword>
<feature type="domain" description="Zn(2)-C6 fungal-type" evidence="3">
    <location>
        <begin position="37"/>
        <end position="67"/>
    </location>
</feature>
<accession>A0A4E9E5S2</accession>
<dbReference type="CDD" id="cd12148">
    <property type="entry name" value="fungal_TF_MHR"/>
    <property type="match status" value="1"/>
</dbReference>
<proteinExistence type="predicted"/>
<evidence type="ECO:0000259" key="3">
    <source>
        <dbReference type="PROSITE" id="PS50048"/>
    </source>
</evidence>
<name>A0A4E9E5S2_GIBZA</name>
<dbReference type="PROSITE" id="PS50048">
    <property type="entry name" value="ZN2_CY6_FUNGAL_2"/>
    <property type="match status" value="1"/>
</dbReference>
<dbReference type="PANTHER" id="PTHR47785">
    <property type="entry name" value="ZN(II)2CYS6 TRANSCRIPTION FACTOR (EUROFUNG)-RELATED-RELATED"/>
    <property type="match status" value="1"/>
</dbReference>
<dbReference type="GO" id="GO:0000981">
    <property type="term" value="F:DNA-binding transcription factor activity, RNA polymerase II-specific"/>
    <property type="evidence" value="ECO:0007669"/>
    <property type="project" value="InterPro"/>
</dbReference>
<dbReference type="SMART" id="SM00066">
    <property type="entry name" value="GAL4"/>
    <property type="match status" value="1"/>
</dbReference>
<evidence type="ECO:0000256" key="2">
    <source>
        <dbReference type="SAM" id="MobiDB-lite"/>
    </source>
</evidence>
<protein>
    <recommendedName>
        <fullName evidence="3">Zn(2)-C6 fungal-type domain-containing protein</fullName>
    </recommendedName>
</protein>
<gene>
    <name evidence="4" type="ORF">FUG_LOCUS114726</name>
</gene>
<dbReference type="EMBL" id="CAAKMV010000088">
    <property type="protein sequence ID" value="VIO54181.1"/>
    <property type="molecule type" value="Genomic_DNA"/>
</dbReference>